<dbReference type="PROSITE" id="PS50893">
    <property type="entry name" value="ABC_TRANSPORTER_2"/>
    <property type="match status" value="1"/>
</dbReference>
<organism evidence="4 5">
    <name type="scientific">Rhodoplanes serenus</name>
    <dbReference type="NCBI Taxonomy" id="200615"/>
    <lineage>
        <taxon>Bacteria</taxon>
        <taxon>Pseudomonadati</taxon>
        <taxon>Pseudomonadota</taxon>
        <taxon>Alphaproteobacteria</taxon>
        <taxon>Hyphomicrobiales</taxon>
        <taxon>Nitrobacteraceae</taxon>
        <taxon>Rhodoplanes</taxon>
    </lineage>
</organism>
<proteinExistence type="predicted"/>
<dbReference type="GO" id="GO:0016887">
    <property type="term" value="F:ATP hydrolysis activity"/>
    <property type="evidence" value="ECO:0007669"/>
    <property type="project" value="InterPro"/>
</dbReference>
<dbReference type="InterPro" id="IPR003593">
    <property type="entry name" value="AAA+_ATPase"/>
</dbReference>
<dbReference type="PANTHER" id="PTHR45772:SF9">
    <property type="entry name" value="CONSERVED COMPONENT OF ABC TRANSPORTER FOR NATURAL AMINO ACIDS"/>
    <property type="match status" value="1"/>
</dbReference>
<dbReference type="OrthoDB" id="7158404at2"/>
<dbReference type="InterPro" id="IPR027417">
    <property type="entry name" value="P-loop_NTPase"/>
</dbReference>
<protein>
    <submittedName>
        <fullName evidence="4">Lipopolysaccharide export system ATP-binding protein LptB</fullName>
    </submittedName>
</protein>
<gene>
    <name evidence="4" type="primary">lptB_3</name>
    <name evidence="4" type="ORF">RHODGE_RHODGE_00693</name>
</gene>
<evidence type="ECO:0000313" key="4">
    <source>
        <dbReference type="EMBL" id="VCU07449.1"/>
    </source>
</evidence>
<name>A0A327K267_9BRAD</name>
<dbReference type="Proteomes" id="UP000289200">
    <property type="component" value="Unassembled WGS sequence"/>
</dbReference>
<dbReference type="Gene3D" id="3.40.50.300">
    <property type="entry name" value="P-loop containing nucleotide triphosphate hydrolases"/>
    <property type="match status" value="1"/>
</dbReference>
<reference evidence="5" key="1">
    <citation type="submission" date="2018-10" db="EMBL/GenBank/DDBJ databases">
        <authorList>
            <person name="Peiro R."/>
            <person name="Begona"/>
            <person name="Cbmso G."/>
            <person name="Lopez M."/>
            <person name="Gonzalez S."/>
            <person name="Sacristan E."/>
            <person name="Castillo E."/>
        </authorList>
    </citation>
    <scope>NUCLEOTIDE SEQUENCE [LARGE SCALE GENOMIC DNA]</scope>
</reference>
<sequence>MIALRVEGLEKAFDGLRVTRRVDLAVAAGERRLIIGPNGAGKTTLFNLITGEIAPDAGTIALFDTDITRKPVRARAHLGMARTYQIITLFGRDTLRHNVVLALLGLSRRRWNPLIDLARQHDLAEQADAALARVGLRHLAHRPLAETSYGERRRVEIAMALAQNPRVLLLDEPFAGLSIDERQDVNRLLLSIPRDVTVVMIEHNMDVALAFADKITLLHFGQVIVEGTRAEVVADPRTREVYLGH</sequence>
<accession>A0A327K267</accession>
<evidence type="ECO:0000313" key="5">
    <source>
        <dbReference type="Proteomes" id="UP000289200"/>
    </source>
</evidence>
<dbReference type="SUPFAM" id="SSF52540">
    <property type="entry name" value="P-loop containing nucleoside triphosphate hydrolases"/>
    <property type="match status" value="1"/>
</dbReference>
<evidence type="ECO:0000256" key="1">
    <source>
        <dbReference type="ARBA" id="ARBA00022448"/>
    </source>
</evidence>
<dbReference type="AlphaFoldDB" id="A0A327K267"/>
<dbReference type="EMBL" id="UWOC01000044">
    <property type="protein sequence ID" value="VCU07449.1"/>
    <property type="molecule type" value="Genomic_DNA"/>
</dbReference>
<keyword evidence="3 4" id="KW-0067">ATP-binding</keyword>
<dbReference type="CDD" id="cd03219">
    <property type="entry name" value="ABC_Mj1267_LivG_branched"/>
    <property type="match status" value="1"/>
</dbReference>
<dbReference type="GO" id="GO:0005524">
    <property type="term" value="F:ATP binding"/>
    <property type="evidence" value="ECO:0007669"/>
    <property type="project" value="UniProtKB-KW"/>
</dbReference>
<keyword evidence="1" id="KW-0813">Transport</keyword>
<dbReference type="RefSeq" id="WP_111386986.1">
    <property type="nucleotide sequence ID" value="NZ_NPEW01000196.1"/>
</dbReference>
<dbReference type="PANTHER" id="PTHR45772">
    <property type="entry name" value="CONSERVED COMPONENT OF ABC TRANSPORTER FOR NATURAL AMINO ACIDS-RELATED"/>
    <property type="match status" value="1"/>
</dbReference>
<dbReference type="InterPro" id="IPR003439">
    <property type="entry name" value="ABC_transporter-like_ATP-bd"/>
</dbReference>
<keyword evidence="5" id="KW-1185">Reference proteome</keyword>
<dbReference type="Pfam" id="PF00005">
    <property type="entry name" value="ABC_tran"/>
    <property type="match status" value="1"/>
</dbReference>
<evidence type="ECO:0000256" key="2">
    <source>
        <dbReference type="ARBA" id="ARBA00022741"/>
    </source>
</evidence>
<comment type="caution">
    <text evidence="4">The sequence shown here is derived from an EMBL/GenBank/DDBJ whole genome shotgun (WGS) entry which is preliminary data.</text>
</comment>
<evidence type="ECO:0000256" key="3">
    <source>
        <dbReference type="ARBA" id="ARBA00022840"/>
    </source>
</evidence>
<dbReference type="GO" id="GO:0005886">
    <property type="term" value="C:plasma membrane"/>
    <property type="evidence" value="ECO:0007669"/>
    <property type="project" value="TreeGrafter"/>
</dbReference>
<keyword evidence="2" id="KW-0547">Nucleotide-binding</keyword>
<dbReference type="SMART" id="SM00382">
    <property type="entry name" value="AAA"/>
    <property type="match status" value="1"/>
</dbReference>
<dbReference type="InterPro" id="IPR051120">
    <property type="entry name" value="ABC_AA/LPS_Transport"/>
</dbReference>